<evidence type="ECO:0000256" key="1">
    <source>
        <dbReference type="SAM" id="Phobius"/>
    </source>
</evidence>
<dbReference type="InterPro" id="IPR050256">
    <property type="entry name" value="Glycosyltransferase_2"/>
</dbReference>
<evidence type="ECO:0000313" key="3">
    <source>
        <dbReference type="Proteomes" id="UP000231501"/>
    </source>
</evidence>
<dbReference type="GO" id="GO:0016740">
    <property type="term" value="F:transferase activity"/>
    <property type="evidence" value="ECO:0007669"/>
    <property type="project" value="UniProtKB-KW"/>
</dbReference>
<protein>
    <submittedName>
        <fullName evidence="2">Glycosyl transferase</fullName>
    </submittedName>
</protein>
<dbReference type="SUPFAM" id="SSF53448">
    <property type="entry name" value="Nucleotide-diphospho-sugar transferases"/>
    <property type="match status" value="1"/>
</dbReference>
<dbReference type="CDD" id="cd06438">
    <property type="entry name" value="EpsO_like"/>
    <property type="match status" value="1"/>
</dbReference>
<organism evidence="2 3">
    <name type="scientific">Roseateles chitinivorans</name>
    <dbReference type="NCBI Taxonomy" id="2917965"/>
    <lineage>
        <taxon>Bacteria</taxon>
        <taxon>Pseudomonadati</taxon>
        <taxon>Pseudomonadota</taxon>
        <taxon>Betaproteobacteria</taxon>
        <taxon>Burkholderiales</taxon>
        <taxon>Sphaerotilaceae</taxon>
        <taxon>Roseateles</taxon>
    </lineage>
</organism>
<dbReference type="PANTHER" id="PTHR48090">
    <property type="entry name" value="UNDECAPRENYL-PHOSPHATE 4-DEOXY-4-FORMAMIDO-L-ARABINOSE TRANSFERASE-RELATED"/>
    <property type="match status" value="1"/>
</dbReference>
<accession>A0A2G9C4C5</accession>
<dbReference type="EMBL" id="PEOG01000072">
    <property type="protein sequence ID" value="PIM51290.1"/>
    <property type="molecule type" value="Genomic_DNA"/>
</dbReference>
<gene>
    <name evidence="2" type="ORF">CS062_20660</name>
</gene>
<proteinExistence type="predicted"/>
<keyword evidence="1" id="KW-1133">Transmembrane helix</keyword>
<keyword evidence="1" id="KW-0472">Membrane</keyword>
<name>A0A2G9C4C5_9BURK</name>
<evidence type="ECO:0000313" key="2">
    <source>
        <dbReference type="EMBL" id="PIM51290.1"/>
    </source>
</evidence>
<comment type="caution">
    <text evidence="2">The sequence shown here is derived from an EMBL/GenBank/DDBJ whole genome shotgun (WGS) entry which is preliminary data.</text>
</comment>
<reference evidence="2 3" key="1">
    <citation type="submission" date="2017-11" db="EMBL/GenBank/DDBJ databases">
        <title>Draft genome sequence of Mitsuaria sp. HWN-4.</title>
        <authorList>
            <person name="Gundlapally S.R."/>
        </authorList>
    </citation>
    <scope>NUCLEOTIDE SEQUENCE [LARGE SCALE GENOMIC DNA]</scope>
    <source>
        <strain evidence="2 3">HWN-4</strain>
    </source>
</reference>
<dbReference type="Pfam" id="PF13641">
    <property type="entry name" value="Glyco_tranf_2_3"/>
    <property type="match status" value="1"/>
</dbReference>
<dbReference type="Gene3D" id="3.90.550.10">
    <property type="entry name" value="Spore Coat Polysaccharide Biosynthesis Protein SpsA, Chain A"/>
    <property type="match status" value="1"/>
</dbReference>
<feature type="transmembrane region" description="Helical" evidence="1">
    <location>
        <begin position="299"/>
        <end position="325"/>
    </location>
</feature>
<dbReference type="InterPro" id="IPR029044">
    <property type="entry name" value="Nucleotide-diphossugar_trans"/>
</dbReference>
<dbReference type="OrthoDB" id="9797391at2"/>
<dbReference type="PANTHER" id="PTHR48090:SF6">
    <property type="entry name" value="SLR5056 PROTEIN"/>
    <property type="match status" value="1"/>
</dbReference>
<dbReference type="AlphaFoldDB" id="A0A2G9C4C5"/>
<sequence length="398" mass="42988">MLTVVHVLLLAGTALLVLPALLLLTQIVLALRQPSPLPAQPRPARIAVLIPAHNEGHGVRATIMQTLSQLGPDDRVLVVADNCNDDTAAQARMVGAEVVERQDAERRGKGYALDFGVRQLEMLAQREGQAPDVVIVLDADCVLSPGLIPRVAGLAQAHGRPVQANYLMSAPTPGLKARVAEFAMRVKNLARSRGMFQLGLPCQLLGTGMAFPWAVAQRAPLASGHLAEDMQLGVRLARDGTPPLFCEDVLVTSVFAASQEGERSQRTRWEHGHLSLLVGEGPKLLWEAVRRGRFAQAMLVMDMLVPPLALLAGLLVVATLVQAIWALLTGWMAGLVVALLGVLALLVAIVAARHRFAAELIGLGELLKAPVYVLAKLPIYLSFVVRRQTEWVRTKRDH</sequence>
<keyword evidence="2" id="KW-0808">Transferase</keyword>
<keyword evidence="3" id="KW-1185">Reference proteome</keyword>
<feature type="transmembrane region" description="Helical" evidence="1">
    <location>
        <begin position="331"/>
        <end position="352"/>
    </location>
</feature>
<dbReference type="Proteomes" id="UP000231501">
    <property type="component" value="Unassembled WGS sequence"/>
</dbReference>
<keyword evidence="1" id="KW-0812">Transmembrane</keyword>